<proteinExistence type="predicted"/>
<evidence type="ECO:0000313" key="1">
    <source>
        <dbReference type="EMBL" id="GFO66327.1"/>
    </source>
</evidence>
<dbReference type="NCBIfam" id="TIGR01987">
    <property type="entry name" value="HI0074"/>
    <property type="match status" value="1"/>
</dbReference>
<gene>
    <name evidence="1" type="ORF">GMPD_42460</name>
</gene>
<reference evidence="2" key="1">
    <citation type="submission" date="2020-06" db="EMBL/GenBank/DDBJ databases">
        <title>Draft genomic sequecing of Geomonas sp. Red736.</title>
        <authorList>
            <person name="Itoh H."/>
            <person name="Xu Z.X."/>
            <person name="Ushijima N."/>
            <person name="Masuda Y."/>
            <person name="Shiratori Y."/>
            <person name="Senoo K."/>
        </authorList>
    </citation>
    <scope>NUCLEOTIDE SEQUENCE [LARGE SCALE GENOMIC DNA]</scope>
    <source>
        <strain evidence="2">Red736</strain>
    </source>
</reference>
<protein>
    <submittedName>
        <fullName evidence="1">Nucleotidyltransferase</fullName>
    </submittedName>
</protein>
<dbReference type="Proteomes" id="UP000568888">
    <property type="component" value="Unassembled WGS sequence"/>
</dbReference>
<evidence type="ECO:0000313" key="2">
    <source>
        <dbReference type="Proteomes" id="UP000568888"/>
    </source>
</evidence>
<dbReference type="InterPro" id="IPR010235">
    <property type="entry name" value="HepT"/>
</dbReference>
<sequence>MDTSDIRWQQRLANYKKALSQLTKFVAKGELNELEEQGLIKAFEYTYELGWNVIKDFLASRGSNSIYGSRDAIREAFSTGLIVDGDGWMEMYADRNRTSHTYNEETADEIMRNILARYYPLFIALREKMESLVEEGR</sequence>
<dbReference type="AlphaFoldDB" id="A0A6V8N396"/>
<accession>A0A6V8N396</accession>
<dbReference type="GO" id="GO:0016740">
    <property type="term" value="F:transferase activity"/>
    <property type="evidence" value="ECO:0007669"/>
    <property type="project" value="UniProtKB-KW"/>
</dbReference>
<name>A0A6V8N396_9BACT</name>
<keyword evidence="1" id="KW-0808">Transferase</keyword>
<dbReference type="SUPFAM" id="SSF81593">
    <property type="entry name" value="Nucleotidyltransferase substrate binding subunit/domain"/>
    <property type="match status" value="1"/>
</dbReference>
<dbReference type="Gene3D" id="1.20.120.330">
    <property type="entry name" value="Nucleotidyltransferases domain 2"/>
    <property type="match status" value="1"/>
</dbReference>
<organism evidence="1 2">
    <name type="scientific">Geomonas paludis</name>
    <dbReference type="NCBI Taxonomy" id="2740185"/>
    <lineage>
        <taxon>Bacteria</taxon>
        <taxon>Pseudomonadati</taxon>
        <taxon>Thermodesulfobacteriota</taxon>
        <taxon>Desulfuromonadia</taxon>
        <taxon>Geobacterales</taxon>
        <taxon>Geobacteraceae</taxon>
        <taxon>Geomonas</taxon>
    </lineage>
</organism>
<comment type="caution">
    <text evidence="1">The sequence shown here is derived from an EMBL/GenBank/DDBJ whole genome shotgun (WGS) entry which is preliminary data.</text>
</comment>
<dbReference type="Pfam" id="PF08780">
    <property type="entry name" value="NTase_sub_bind"/>
    <property type="match status" value="1"/>
</dbReference>
<dbReference type="EMBL" id="BLXY01000022">
    <property type="protein sequence ID" value="GFO66327.1"/>
    <property type="molecule type" value="Genomic_DNA"/>
</dbReference>
<dbReference type="RefSeq" id="WP_183351210.1">
    <property type="nucleotide sequence ID" value="NZ_BLXY01000022.1"/>
</dbReference>